<dbReference type="AlphaFoldDB" id="A0A840URD5"/>
<name>A0A840URD5_9FIRM</name>
<dbReference type="Pfam" id="PF01327">
    <property type="entry name" value="Pep_deformylase"/>
    <property type="match status" value="1"/>
</dbReference>
<dbReference type="CDD" id="cd00487">
    <property type="entry name" value="Pep_deformylase"/>
    <property type="match status" value="1"/>
</dbReference>
<keyword evidence="2" id="KW-0378">Hydrolase</keyword>
<dbReference type="RefSeq" id="WP_183861917.1">
    <property type="nucleotide sequence ID" value="NZ_JACHFH010000022.1"/>
</dbReference>
<accession>A0A840URD5</accession>
<dbReference type="InterPro" id="IPR023635">
    <property type="entry name" value="Peptide_deformylase"/>
</dbReference>
<dbReference type="GO" id="GO:0042586">
    <property type="term" value="F:peptide deformylase activity"/>
    <property type="evidence" value="ECO:0007669"/>
    <property type="project" value="UniProtKB-EC"/>
</dbReference>
<dbReference type="PANTHER" id="PTHR10458:SF22">
    <property type="entry name" value="PEPTIDE DEFORMYLASE"/>
    <property type="match status" value="1"/>
</dbReference>
<comment type="similarity">
    <text evidence="1">Belongs to the polypeptide deformylase family.</text>
</comment>
<keyword evidence="3" id="KW-1185">Reference proteome</keyword>
<dbReference type="EMBL" id="JACHFH010000022">
    <property type="protein sequence ID" value="MBB5336722.1"/>
    <property type="molecule type" value="Genomic_DNA"/>
</dbReference>
<comment type="caution">
    <text evidence="2">The sequence shown here is derived from an EMBL/GenBank/DDBJ whole genome shotgun (WGS) entry which is preliminary data.</text>
</comment>
<dbReference type="PANTHER" id="PTHR10458">
    <property type="entry name" value="PEPTIDE DEFORMYLASE"/>
    <property type="match status" value="1"/>
</dbReference>
<sequence length="137" mass="15336">MIKPICKDIHFLQKKSQPAIKSDLPIVVDLIDTLNSYNKTCIGMAANMIGINKRIIAVNIDDKIIIPLINPIIEKASKPYKAEENCLSLTGSKNTTRYQSIVVSYLDSNFKKHKQTFTGLTAQIIQHEIDHCNGVLI</sequence>
<dbReference type="InterPro" id="IPR036821">
    <property type="entry name" value="Peptide_deformylase_sf"/>
</dbReference>
<gene>
    <name evidence="2" type="ORF">HNR32_001876</name>
</gene>
<reference evidence="2 3" key="1">
    <citation type="submission" date="2020-08" db="EMBL/GenBank/DDBJ databases">
        <title>Genomic Encyclopedia of Type Strains, Phase IV (KMG-IV): sequencing the most valuable type-strain genomes for metagenomic binning, comparative biology and taxonomic classification.</title>
        <authorList>
            <person name="Goeker M."/>
        </authorList>
    </citation>
    <scope>NUCLEOTIDE SEQUENCE [LARGE SCALE GENOMIC DNA]</scope>
    <source>
        <strain evidence="2 3">DSM 24661</strain>
    </source>
</reference>
<dbReference type="PIRSF" id="PIRSF004749">
    <property type="entry name" value="Pep_def"/>
    <property type="match status" value="1"/>
</dbReference>
<dbReference type="NCBIfam" id="NF006670">
    <property type="entry name" value="PRK09218.1"/>
    <property type="match status" value="1"/>
</dbReference>
<evidence type="ECO:0000313" key="3">
    <source>
        <dbReference type="Proteomes" id="UP000559117"/>
    </source>
</evidence>
<dbReference type="PRINTS" id="PR01576">
    <property type="entry name" value="PDEFORMYLASE"/>
</dbReference>
<protein>
    <submittedName>
        <fullName evidence="2">Peptide deformylase</fullName>
        <ecNumber evidence="2">3.5.1.88</ecNumber>
    </submittedName>
</protein>
<evidence type="ECO:0000313" key="2">
    <source>
        <dbReference type="EMBL" id="MBB5336722.1"/>
    </source>
</evidence>
<proteinExistence type="inferred from homology"/>
<organism evidence="2 3">
    <name type="scientific">Pectinatus brassicae</name>
    <dbReference type="NCBI Taxonomy" id="862415"/>
    <lineage>
        <taxon>Bacteria</taxon>
        <taxon>Bacillati</taxon>
        <taxon>Bacillota</taxon>
        <taxon>Negativicutes</taxon>
        <taxon>Selenomonadales</taxon>
        <taxon>Selenomonadaceae</taxon>
        <taxon>Pectinatus</taxon>
    </lineage>
</organism>
<evidence type="ECO:0000256" key="1">
    <source>
        <dbReference type="ARBA" id="ARBA00010759"/>
    </source>
</evidence>
<dbReference type="Gene3D" id="3.90.45.10">
    <property type="entry name" value="Peptide deformylase"/>
    <property type="match status" value="1"/>
</dbReference>
<dbReference type="Proteomes" id="UP000559117">
    <property type="component" value="Unassembled WGS sequence"/>
</dbReference>
<dbReference type="SUPFAM" id="SSF56420">
    <property type="entry name" value="Peptide deformylase"/>
    <property type="match status" value="1"/>
</dbReference>
<dbReference type="EC" id="3.5.1.88" evidence="2"/>